<accession>A0A3P6GBK1</accession>
<reference evidence="15" key="1">
    <citation type="submission" date="2018-11" db="EMBL/GenBank/DDBJ databases">
        <authorList>
            <consortium name="Genoscope - CEA"/>
            <person name="William W."/>
        </authorList>
    </citation>
    <scope>NUCLEOTIDE SEQUENCE</scope>
</reference>
<evidence type="ECO:0000256" key="2">
    <source>
        <dbReference type="ARBA" id="ARBA00012513"/>
    </source>
</evidence>
<keyword evidence="4" id="KW-0723">Serine/threonine-protein kinase</keyword>
<evidence type="ECO:0000256" key="7">
    <source>
        <dbReference type="ARBA" id="ARBA00022741"/>
    </source>
</evidence>
<evidence type="ECO:0000256" key="10">
    <source>
        <dbReference type="ARBA" id="ARBA00022989"/>
    </source>
</evidence>
<keyword evidence="6" id="KW-0812">Transmembrane</keyword>
<sequence length="133" mass="14838">MARMVACAATCVRHSARRRPRMDQARQSYFSFSGSSQVTRVLEGNISPSDLNQGIKPGDSNVYSSYGGSTDYDMSEDNEGINKLRRKALGTQEYSESSEYSNPTSEYDLYSTGWSTEGRTTREMETSTIKRTG</sequence>
<comment type="subcellular location">
    <subcellularLocation>
        <location evidence="1">Cell membrane</location>
        <topology evidence="1">Single-pass membrane protein</topology>
    </subcellularLocation>
</comment>
<keyword evidence="8" id="KW-0418">Kinase</keyword>
<comment type="catalytic activity">
    <reaction evidence="12">
        <text>L-threonyl-[protein] + ATP = O-phospho-L-threonyl-[protein] + ADP + H(+)</text>
        <dbReference type="Rhea" id="RHEA:46608"/>
        <dbReference type="Rhea" id="RHEA-COMP:11060"/>
        <dbReference type="Rhea" id="RHEA-COMP:11605"/>
        <dbReference type="ChEBI" id="CHEBI:15378"/>
        <dbReference type="ChEBI" id="CHEBI:30013"/>
        <dbReference type="ChEBI" id="CHEBI:30616"/>
        <dbReference type="ChEBI" id="CHEBI:61977"/>
        <dbReference type="ChEBI" id="CHEBI:456216"/>
        <dbReference type="EC" id="2.7.11.1"/>
    </reaction>
</comment>
<evidence type="ECO:0000256" key="12">
    <source>
        <dbReference type="ARBA" id="ARBA00047899"/>
    </source>
</evidence>
<evidence type="ECO:0000256" key="1">
    <source>
        <dbReference type="ARBA" id="ARBA00004162"/>
    </source>
</evidence>
<comment type="catalytic activity">
    <reaction evidence="13">
        <text>L-seryl-[protein] + ATP = O-phospho-L-seryl-[protein] + ADP + H(+)</text>
        <dbReference type="Rhea" id="RHEA:17989"/>
        <dbReference type="Rhea" id="RHEA-COMP:9863"/>
        <dbReference type="Rhea" id="RHEA-COMP:11604"/>
        <dbReference type="ChEBI" id="CHEBI:15378"/>
        <dbReference type="ChEBI" id="CHEBI:29999"/>
        <dbReference type="ChEBI" id="CHEBI:30616"/>
        <dbReference type="ChEBI" id="CHEBI:83421"/>
        <dbReference type="ChEBI" id="CHEBI:456216"/>
        <dbReference type="EC" id="2.7.11.1"/>
    </reaction>
</comment>
<evidence type="ECO:0000256" key="11">
    <source>
        <dbReference type="ARBA" id="ARBA00023136"/>
    </source>
</evidence>
<dbReference type="AlphaFoldDB" id="A0A3P6GBK1"/>
<evidence type="ECO:0000256" key="8">
    <source>
        <dbReference type="ARBA" id="ARBA00022777"/>
    </source>
</evidence>
<dbReference type="InterPro" id="IPR047117">
    <property type="entry name" value="PERK1-13-like"/>
</dbReference>
<organism evidence="15">
    <name type="scientific">Brassica oleracea</name>
    <name type="common">Wild cabbage</name>
    <dbReference type="NCBI Taxonomy" id="3712"/>
    <lineage>
        <taxon>Eukaryota</taxon>
        <taxon>Viridiplantae</taxon>
        <taxon>Streptophyta</taxon>
        <taxon>Embryophyta</taxon>
        <taxon>Tracheophyta</taxon>
        <taxon>Spermatophyta</taxon>
        <taxon>Magnoliopsida</taxon>
        <taxon>eudicotyledons</taxon>
        <taxon>Gunneridae</taxon>
        <taxon>Pentapetalae</taxon>
        <taxon>rosids</taxon>
        <taxon>malvids</taxon>
        <taxon>Brassicales</taxon>
        <taxon>Brassicaceae</taxon>
        <taxon>Brassiceae</taxon>
        <taxon>Brassica</taxon>
    </lineage>
</organism>
<evidence type="ECO:0000313" key="15">
    <source>
        <dbReference type="EMBL" id="VDD51489.1"/>
    </source>
</evidence>
<evidence type="ECO:0000256" key="6">
    <source>
        <dbReference type="ARBA" id="ARBA00022692"/>
    </source>
</evidence>
<name>A0A3P6GBK1_BRAOL</name>
<dbReference type="GO" id="GO:0004674">
    <property type="term" value="F:protein serine/threonine kinase activity"/>
    <property type="evidence" value="ECO:0007669"/>
    <property type="project" value="UniProtKB-KW"/>
</dbReference>
<dbReference type="GO" id="GO:0005886">
    <property type="term" value="C:plasma membrane"/>
    <property type="evidence" value="ECO:0007669"/>
    <property type="project" value="UniProtKB-SubCell"/>
</dbReference>
<evidence type="ECO:0000256" key="9">
    <source>
        <dbReference type="ARBA" id="ARBA00022840"/>
    </source>
</evidence>
<feature type="compositionally biased region" description="Polar residues" evidence="14">
    <location>
        <begin position="92"/>
        <end position="105"/>
    </location>
</feature>
<keyword evidence="5" id="KW-0808">Transferase</keyword>
<dbReference type="EC" id="2.7.11.1" evidence="2"/>
<gene>
    <name evidence="15" type="ORF">BOLC1T03878H</name>
</gene>
<keyword evidence="7" id="KW-0547">Nucleotide-binding</keyword>
<feature type="region of interest" description="Disordered" evidence="14">
    <location>
        <begin position="48"/>
        <end position="133"/>
    </location>
</feature>
<protein>
    <recommendedName>
        <fullName evidence="2">non-specific serine/threonine protein kinase</fullName>
        <ecNumber evidence="2">2.7.11.1</ecNumber>
    </recommendedName>
</protein>
<keyword evidence="10" id="KW-1133">Transmembrane helix</keyword>
<dbReference type="PANTHER" id="PTHR47982">
    <property type="entry name" value="PROLINE-RICH RECEPTOR-LIKE PROTEIN KINASE PERK4"/>
    <property type="match status" value="1"/>
</dbReference>
<evidence type="ECO:0000256" key="5">
    <source>
        <dbReference type="ARBA" id="ARBA00022679"/>
    </source>
</evidence>
<evidence type="ECO:0000256" key="13">
    <source>
        <dbReference type="ARBA" id="ARBA00048679"/>
    </source>
</evidence>
<dbReference type="GO" id="GO:0005524">
    <property type="term" value="F:ATP binding"/>
    <property type="evidence" value="ECO:0007669"/>
    <property type="project" value="UniProtKB-KW"/>
</dbReference>
<proteinExistence type="predicted"/>
<keyword evidence="9" id="KW-0067">ATP-binding</keyword>
<dbReference type="PANTHER" id="PTHR47982:SF51">
    <property type="entry name" value="PROLINE-RICH RECEPTOR-LIKE PROTEIN KINASE PERK2"/>
    <property type="match status" value="1"/>
</dbReference>
<evidence type="ECO:0000256" key="4">
    <source>
        <dbReference type="ARBA" id="ARBA00022527"/>
    </source>
</evidence>
<keyword evidence="3" id="KW-1003">Cell membrane</keyword>
<dbReference type="EMBL" id="LR031878">
    <property type="protein sequence ID" value="VDD51489.1"/>
    <property type="molecule type" value="Genomic_DNA"/>
</dbReference>
<evidence type="ECO:0000256" key="14">
    <source>
        <dbReference type="SAM" id="MobiDB-lite"/>
    </source>
</evidence>
<keyword evidence="11" id="KW-0472">Membrane</keyword>
<evidence type="ECO:0000256" key="3">
    <source>
        <dbReference type="ARBA" id="ARBA00022475"/>
    </source>
</evidence>